<evidence type="ECO:0000313" key="2">
    <source>
        <dbReference type="Proteomes" id="UP001377168"/>
    </source>
</evidence>
<comment type="caution">
    <text evidence="1">The sequence shown here is derived from an EMBL/GenBank/DDBJ whole genome shotgun (WGS) entry which is preliminary data.</text>
</comment>
<dbReference type="EMBL" id="JBBKAJ010000022">
    <property type="protein sequence ID" value="MEJ8636220.1"/>
    <property type="molecule type" value="Genomic_DNA"/>
</dbReference>
<proteinExistence type="predicted"/>
<name>A0ACC6PY62_9ACTN</name>
<keyword evidence="2" id="KW-1185">Reference proteome</keyword>
<accession>A0ACC6PY62</accession>
<gene>
    <name evidence="1" type="ORF">WKI67_22930</name>
</gene>
<evidence type="ECO:0000313" key="1">
    <source>
        <dbReference type="EMBL" id="MEJ8636220.1"/>
    </source>
</evidence>
<reference evidence="1" key="1">
    <citation type="submission" date="2024-03" db="EMBL/GenBank/DDBJ databases">
        <title>Novel Streptomyces species of biotechnological and ecological value are a feature of Machair soil.</title>
        <authorList>
            <person name="Prole J.R."/>
            <person name="Goodfellow M."/>
            <person name="Allenby N."/>
            <person name="Ward A.C."/>
        </authorList>
    </citation>
    <scope>NUCLEOTIDE SEQUENCE</scope>
    <source>
        <strain evidence="1">MS2.AVA.5</strain>
    </source>
</reference>
<sequence>MCAEASGQQLREGEASASPATVPPASPHTAPAPSHDTAQATARAAAREPLSRERIIESALRIIDDEGVEALSMRRIAAALGVQAMSLYNHVGGKADVLDGVTEYITTDMHITRHSRDSWEDGIRSVAHAFRRASLRHPRAGELVLTRQLNSPGVLPTIDCSLKVLLEHGFEEANAVHALRLLVAFQVGSLMREFHSPAFQGEDEAAVREREELLAGSGFAAVARLAPKLAVIDHDAEFAFGLERLIDALRPYAPGRPADA</sequence>
<dbReference type="Proteomes" id="UP001377168">
    <property type="component" value="Unassembled WGS sequence"/>
</dbReference>
<organism evidence="1 2">
    <name type="scientific">Streptomyces achmelvichensis</name>
    <dbReference type="NCBI Taxonomy" id="3134111"/>
    <lineage>
        <taxon>Bacteria</taxon>
        <taxon>Bacillati</taxon>
        <taxon>Actinomycetota</taxon>
        <taxon>Actinomycetes</taxon>
        <taxon>Kitasatosporales</taxon>
        <taxon>Streptomycetaceae</taxon>
        <taxon>Streptomyces</taxon>
    </lineage>
</organism>
<protein>
    <submittedName>
        <fullName evidence="1">TetR/AcrR family transcriptional regulator C-terminal domain-containing protein</fullName>
    </submittedName>
</protein>